<reference evidence="1 2" key="1">
    <citation type="journal article" date="2019" name="G3 (Bethesda)">
        <title>Sequencing of a Wild Apple (Malus baccata) Genome Unravels the Differences Between Cultivated and Wild Apple Species Regarding Disease Resistance and Cold Tolerance.</title>
        <authorList>
            <person name="Chen X."/>
        </authorList>
    </citation>
    <scope>NUCLEOTIDE SEQUENCE [LARGE SCALE GENOMIC DNA]</scope>
    <source>
        <strain evidence="2">cv. Shandingzi</strain>
        <tissue evidence="1">Leaves</tissue>
    </source>
</reference>
<accession>A0A540MXG4</accession>
<evidence type="ECO:0008006" key="3">
    <source>
        <dbReference type="Google" id="ProtNLM"/>
    </source>
</evidence>
<keyword evidence="2" id="KW-1185">Reference proteome</keyword>
<dbReference type="AlphaFoldDB" id="A0A540MXG4"/>
<evidence type="ECO:0000313" key="2">
    <source>
        <dbReference type="Proteomes" id="UP000315295"/>
    </source>
</evidence>
<dbReference type="EMBL" id="VIEB01000162">
    <property type="protein sequence ID" value="TQE03040.1"/>
    <property type="molecule type" value="Genomic_DNA"/>
</dbReference>
<dbReference type="GO" id="GO:0003723">
    <property type="term" value="F:RNA binding"/>
    <property type="evidence" value="ECO:0007669"/>
    <property type="project" value="InterPro"/>
</dbReference>
<dbReference type="Proteomes" id="UP000315295">
    <property type="component" value="Unassembled WGS sequence"/>
</dbReference>
<evidence type="ECO:0000313" key="1">
    <source>
        <dbReference type="EMBL" id="TQE03040.1"/>
    </source>
</evidence>
<sequence>MISESRGNDEKPDNFTILIALKACARLRALVCEKIIHGFVKKHEKVALNMFVGSAVIKLYSKCGEMGEAVKVFDKFPQPDVFL</sequence>
<dbReference type="STRING" id="106549.A0A540MXG4"/>
<gene>
    <name evidence="1" type="ORF">C1H46_011404</name>
</gene>
<dbReference type="Gene3D" id="1.25.40.10">
    <property type="entry name" value="Tetratricopeptide repeat domain"/>
    <property type="match status" value="1"/>
</dbReference>
<comment type="caution">
    <text evidence="1">The sequence shown here is derived from an EMBL/GenBank/DDBJ whole genome shotgun (WGS) entry which is preliminary data.</text>
</comment>
<dbReference type="InterPro" id="IPR046960">
    <property type="entry name" value="PPR_At4g14850-like_plant"/>
</dbReference>
<name>A0A540MXG4_MALBA</name>
<protein>
    <recommendedName>
        <fullName evidence="3">Pentatricopeptide repeat-containing protein</fullName>
    </recommendedName>
</protein>
<dbReference type="GO" id="GO:0009451">
    <property type="term" value="P:RNA modification"/>
    <property type="evidence" value="ECO:0007669"/>
    <property type="project" value="InterPro"/>
</dbReference>
<proteinExistence type="predicted"/>
<dbReference type="PANTHER" id="PTHR47926">
    <property type="entry name" value="PENTATRICOPEPTIDE REPEAT-CONTAINING PROTEIN"/>
    <property type="match status" value="1"/>
</dbReference>
<dbReference type="InterPro" id="IPR011990">
    <property type="entry name" value="TPR-like_helical_dom_sf"/>
</dbReference>
<organism evidence="1 2">
    <name type="scientific">Malus baccata</name>
    <name type="common">Siberian crab apple</name>
    <name type="synonym">Pyrus baccata</name>
    <dbReference type="NCBI Taxonomy" id="106549"/>
    <lineage>
        <taxon>Eukaryota</taxon>
        <taxon>Viridiplantae</taxon>
        <taxon>Streptophyta</taxon>
        <taxon>Embryophyta</taxon>
        <taxon>Tracheophyta</taxon>
        <taxon>Spermatophyta</taxon>
        <taxon>Magnoliopsida</taxon>
        <taxon>eudicotyledons</taxon>
        <taxon>Gunneridae</taxon>
        <taxon>Pentapetalae</taxon>
        <taxon>rosids</taxon>
        <taxon>fabids</taxon>
        <taxon>Rosales</taxon>
        <taxon>Rosaceae</taxon>
        <taxon>Amygdaloideae</taxon>
        <taxon>Maleae</taxon>
        <taxon>Malus</taxon>
    </lineage>
</organism>